<name>W0JTU5_9EURY</name>
<organism evidence="2 3">
    <name type="scientific">Halostagnicola larsenii XH-48</name>
    <dbReference type="NCBI Taxonomy" id="797299"/>
    <lineage>
        <taxon>Archaea</taxon>
        <taxon>Methanobacteriati</taxon>
        <taxon>Methanobacteriota</taxon>
        <taxon>Stenosarchaea group</taxon>
        <taxon>Halobacteria</taxon>
        <taxon>Halobacteriales</taxon>
        <taxon>Natrialbaceae</taxon>
        <taxon>Halostagnicola</taxon>
    </lineage>
</organism>
<proteinExistence type="predicted"/>
<dbReference type="Proteomes" id="UP000019024">
    <property type="component" value="Plasmid unnamed2"/>
</dbReference>
<evidence type="ECO:0000256" key="1">
    <source>
        <dbReference type="SAM" id="MobiDB-lite"/>
    </source>
</evidence>
<protein>
    <submittedName>
        <fullName evidence="2">Uncharacterized protein</fullName>
    </submittedName>
</protein>
<geneLocation type="plasmid" evidence="2">
    <name>unnamed</name>
</geneLocation>
<reference evidence="2 3" key="1">
    <citation type="submission" date="2014-01" db="EMBL/GenBank/DDBJ databases">
        <authorList>
            <consortium name="DOE Joint Genome Institute"/>
            <person name="Anderson I."/>
            <person name="Huntemann M."/>
            <person name="Han J."/>
            <person name="Chen A."/>
            <person name="Kyrpides N."/>
            <person name="Mavromatis K."/>
            <person name="Markowitz V."/>
            <person name="Palaniappan K."/>
            <person name="Ivanova N."/>
            <person name="Schaumberg A."/>
            <person name="Pati A."/>
            <person name="Liolios K."/>
            <person name="Nordberg H.P."/>
            <person name="Cantor M.N."/>
            <person name="Hua S.X."/>
            <person name="Woyke T."/>
        </authorList>
    </citation>
    <scope>NUCLEOTIDE SEQUENCE [LARGE SCALE GENOMIC DNA]</scope>
    <source>
        <strain evidence="2 3">XH-48</strain>
        <plasmid evidence="3">2</plasmid>
    </source>
</reference>
<feature type="region of interest" description="Disordered" evidence="1">
    <location>
        <begin position="1"/>
        <end position="42"/>
    </location>
</feature>
<dbReference type="EMBL" id="CP007057">
    <property type="protein sequence ID" value="AHG02009.1"/>
    <property type="molecule type" value="Genomic_DNA"/>
</dbReference>
<keyword evidence="2" id="KW-0614">Plasmid</keyword>
<sequence>MNSSRTRKIPAEPRALVSDANSADTSRPVGLAPVEPMPHGNA</sequence>
<dbReference type="HOGENOM" id="CLU_3245243_0_0_2"/>
<accession>W0JTU5</accession>
<dbReference type="KEGG" id="hlr:HALLA_01535"/>
<keyword evidence="3" id="KW-1185">Reference proteome</keyword>
<evidence type="ECO:0000313" key="2">
    <source>
        <dbReference type="EMBL" id="AHG02009.1"/>
    </source>
</evidence>
<gene>
    <name evidence="2" type="ORF">HALLA_01535</name>
</gene>
<evidence type="ECO:0000313" key="3">
    <source>
        <dbReference type="Proteomes" id="UP000019024"/>
    </source>
</evidence>
<dbReference type="AlphaFoldDB" id="W0JTU5"/>